<comment type="caution">
    <text evidence="1">The sequence shown here is derived from an EMBL/GenBank/DDBJ whole genome shotgun (WGS) entry which is preliminary data.</text>
</comment>
<protein>
    <submittedName>
        <fullName evidence="1">Type III-B CRISPR-associated protein Cas10/Cmr2</fullName>
    </submittedName>
</protein>
<name>A0ACC6PC20_9BACL</name>
<keyword evidence="2" id="KW-1185">Reference proteome</keyword>
<evidence type="ECO:0000313" key="2">
    <source>
        <dbReference type="Proteomes" id="UP001380953"/>
    </source>
</evidence>
<evidence type="ECO:0000313" key="1">
    <source>
        <dbReference type="EMBL" id="MEJ8304452.1"/>
    </source>
</evidence>
<organism evidence="1 2">
    <name type="scientific">Saccharibacillus sacchari</name>
    <dbReference type="NCBI Taxonomy" id="456493"/>
    <lineage>
        <taxon>Bacteria</taxon>
        <taxon>Bacillati</taxon>
        <taxon>Bacillota</taxon>
        <taxon>Bacilli</taxon>
        <taxon>Bacillales</taxon>
        <taxon>Paenibacillaceae</taxon>
        <taxon>Saccharibacillus</taxon>
    </lineage>
</organism>
<accession>A0ACC6PC20</accession>
<sequence>MQNSNQEFKQSESLLKKQKTLILFTIGPVQEFIAQARRTRDLWFGSYILSELAKAGAKQFEESEGKLIYPVIVNNNWDQVSAPNKILGVVDTDNPRDFVRNVRRTITDKWMETAQAAQDKMKSFINVGMWERQINELIEFNAAWTTLEHWENKPAEDGKEEETPYSRALQHVEELLAARKTLRDFRPNNPGRVFGEVKSSLDGGRESVWSKGRPEDPKLAKLGIKAFETLDAISVVKRMAFEIYPQKEKFYSVCETAFHPYQAYINKYKGVQQKVDHYLQAIANCLGMTSKDQLMRKDGEYDARLFYARRIEDFLEEQGGLKAPEVEEKKNEITTQLESLYQSGNKPFRMKQPSPYYAFLVADGDRMGDHLRRIKDEDSHRRFSEGLSQFAIAASGIMKEHKGVLVYGGGDDVMGYLPLHQCLDAVQKLRQSFARNMQEYTFSDSDTAFTLSAGIAIVHMLEPLEEVRQLAHAAEKKAKITRDTLAIHFHKRGGGDLMRVVLPFLNNPADQMKKIQRWMIGDKLFSAKFAYELRELYRTYESFTAPSQWLYESDPSKLADLLWHEIERLAVKKKPDKVPKEKIAAWITELKEVFLLSSSVEPLHQLKHMAEQFILAIHLEKEGVIYEEETASISS</sequence>
<dbReference type="EMBL" id="JBBKAR010000033">
    <property type="protein sequence ID" value="MEJ8304452.1"/>
    <property type="molecule type" value="Genomic_DNA"/>
</dbReference>
<proteinExistence type="predicted"/>
<dbReference type="Proteomes" id="UP001380953">
    <property type="component" value="Unassembled WGS sequence"/>
</dbReference>
<reference evidence="1" key="1">
    <citation type="submission" date="2024-03" db="EMBL/GenBank/DDBJ databases">
        <title>Whole genome sequecning of epiphytes from Marcgravia umbellata leaves.</title>
        <authorList>
            <person name="Kumar G."/>
            <person name="Savka M.A."/>
        </authorList>
    </citation>
    <scope>NUCLEOTIDE SEQUENCE</scope>
    <source>
        <strain evidence="1">RIT_BL5</strain>
    </source>
</reference>
<gene>
    <name evidence="1" type="primary">cas10</name>
    <name evidence="1" type="ORF">WKI47_11160</name>
</gene>